<protein>
    <submittedName>
        <fullName evidence="1">Uncharacterized protein</fullName>
    </submittedName>
</protein>
<dbReference type="GeneID" id="85349799"/>
<dbReference type="AlphaFoldDB" id="A0AA39NB38"/>
<gene>
    <name evidence="1" type="ORF">EV420DRAFT_1184231</name>
</gene>
<keyword evidence="2" id="KW-1185">Reference proteome</keyword>
<comment type="caution">
    <text evidence="1">The sequence shown here is derived from an EMBL/GenBank/DDBJ whole genome shotgun (WGS) entry which is preliminary data.</text>
</comment>
<dbReference type="EMBL" id="JAUEPS010000009">
    <property type="protein sequence ID" value="KAK0462376.1"/>
    <property type="molecule type" value="Genomic_DNA"/>
</dbReference>
<dbReference type="RefSeq" id="XP_060333988.1">
    <property type="nucleotide sequence ID" value="XM_060466251.1"/>
</dbReference>
<evidence type="ECO:0000313" key="1">
    <source>
        <dbReference type="EMBL" id="KAK0462376.1"/>
    </source>
</evidence>
<dbReference type="Proteomes" id="UP001175211">
    <property type="component" value="Unassembled WGS sequence"/>
</dbReference>
<evidence type="ECO:0000313" key="2">
    <source>
        <dbReference type="Proteomes" id="UP001175211"/>
    </source>
</evidence>
<reference evidence="1" key="1">
    <citation type="submission" date="2023-06" db="EMBL/GenBank/DDBJ databases">
        <authorList>
            <consortium name="Lawrence Berkeley National Laboratory"/>
            <person name="Ahrendt S."/>
            <person name="Sahu N."/>
            <person name="Indic B."/>
            <person name="Wong-Bajracharya J."/>
            <person name="Merenyi Z."/>
            <person name="Ke H.-M."/>
            <person name="Monk M."/>
            <person name="Kocsube S."/>
            <person name="Drula E."/>
            <person name="Lipzen A."/>
            <person name="Balint B."/>
            <person name="Henrissat B."/>
            <person name="Andreopoulos B."/>
            <person name="Martin F.M."/>
            <person name="Harder C.B."/>
            <person name="Rigling D."/>
            <person name="Ford K.L."/>
            <person name="Foster G.D."/>
            <person name="Pangilinan J."/>
            <person name="Papanicolaou A."/>
            <person name="Barry K."/>
            <person name="LaButti K."/>
            <person name="Viragh M."/>
            <person name="Koriabine M."/>
            <person name="Yan M."/>
            <person name="Riley R."/>
            <person name="Champramary S."/>
            <person name="Plett K.L."/>
            <person name="Tsai I.J."/>
            <person name="Slot J."/>
            <person name="Sipos G."/>
            <person name="Plett J."/>
            <person name="Nagy L.G."/>
            <person name="Grigoriev I.V."/>
        </authorList>
    </citation>
    <scope>NUCLEOTIDE SEQUENCE</scope>
    <source>
        <strain evidence="1">CCBAS 213</strain>
    </source>
</reference>
<sequence>MLQFDNGPVLAEDLLNLFRITPTLEDVRLRTPNVVFTSEVLEELTVDHTSSSSKDVVLPRLRHLCMCVTVCQELTRMVQSRWNMGQSCRVERLQTLKLYCLDKQSAEVLRSFVLEELEGCFREGLSFKITYECASCNDLHEIEEMDLPL</sequence>
<organism evidence="1 2">
    <name type="scientific">Armillaria tabescens</name>
    <name type="common">Ringless honey mushroom</name>
    <name type="synonym">Agaricus tabescens</name>
    <dbReference type="NCBI Taxonomy" id="1929756"/>
    <lineage>
        <taxon>Eukaryota</taxon>
        <taxon>Fungi</taxon>
        <taxon>Dikarya</taxon>
        <taxon>Basidiomycota</taxon>
        <taxon>Agaricomycotina</taxon>
        <taxon>Agaricomycetes</taxon>
        <taxon>Agaricomycetidae</taxon>
        <taxon>Agaricales</taxon>
        <taxon>Marasmiineae</taxon>
        <taxon>Physalacriaceae</taxon>
        <taxon>Desarmillaria</taxon>
    </lineage>
</organism>
<name>A0AA39NB38_ARMTA</name>
<accession>A0AA39NB38</accession>
<proteinExistence type="predicted"/>